<protein>
    <recommendedName>
        <fullName evidence="2">histidine kinase</fullName>
        <ecNumber evidence="2">2.7.13.3</ecNumber>
    </recommendedName>
</protein>
<comment type="catalytic activity">
    <reaction evidence="1">
        <text>ATP + protein L-histidine = ADP + protein N-phospho-L-histidine.</text>
        <dbReference type="EC" id="2.7.13.3"/>
    </reaction>
</comment>
<keyword evidence="6" id="KW-0812">Transmembrane</keyword>
<dbReference type="SUPFAM" id="SSF47384">
    <property type="entry name" value="Homodimeric domain of signal transducing histidine kinase"/>
    <property type="match status" value="1"/>
</dbReference>
<feature type="transmembrane region" description="Helical" evidence="6">
    <location>
        <begin position="15"/>
        <end position="35"/>
    </location>
</feature>
<dbReference type="Gene3D" id="3.30.565.10">
    <property type="entry name" value="Histidine kinase-like ATPase, C-terminal domain"/>
    <property type="match status" value="1"/>
</dbReference>
<feature type="domain" description="Histidine kinase" evidence="7">
    <location>
        <begin position="489"/>
        <end position="711"/>
    </location>
</feature>
<dbReference type="InterPro" id="IPR003594">
    <property type="entry name" value="HATPase_dom"/>
</dbReference>
<evidence type="ECO:0000313" key="9">
    <source>
        <dbReference type="Proteomes" id="UP001232001"/>
    </source>
</evidence>
<dbReference type="Pfam" id="PF08447">
    <property type="entry name" value="PAS_3"/>
    <property type="match status" value="1"/>
</dbReference>
<dbReference type="InterPro" id="IPR013655">
    <property type="entry name" value="PAS_fold_3"/>
</dbReference>
<dbReference type="SUPFAM" id="SSF55874">
    <property type="entry name" value="ATPase domain of HSP90 chaperone/DNA topoisomerase II/histidine kinase"/>
    <property type="match status" value="1"/>
</dbReference>
<reference evidence="8 9" key="1">
    <citation type="submission" date="2023-04" db="EMBL/GenBank/DDBJ databases">
        <title>Tenacibaculum tangerinum sp. nov., isolated from sea tidal flat of South Korea.</title>
        <authorList>
            <person name="Lee S.H."/>
            <person name="Kim J.-J."/>
        </authorList>
    </citation>
    <scope>NUCLEOTIDE SEQUENCE [LARGE SCALE GENOMIC DNA]</scope>
    <source>
        <strain evidence="8 9">GRR-S3-23</strain>
    </source>
</reference>
<dbReference type="Gene3D" id="1.10.287.130">
    <property type="match status" value="1"/>
</dbReference>
<dbReference type="InterPro" id="IPR003661">
    <property type="entry name" value="HisK_dim/P_dom"/>
</dbReference>
<keyword evidence="8" id="KW-0547">Nucleotide-binding</keyword>
<evidence type="ECO:0000256" key="1">
    <source>
        <dbReference type="ARBA" id="ARBA00000085"/>
    </source>
</evidence>
<dbReference type="RefSeq" id="WP_279651257.1">
    <property type="nucleotide sequence ID" value="NZ_CP122539.1"/>
</dbReference>
<feature type="transmembrane region" description="Helical" evidence="6">
    <location>
        <begin position="182"/>
        <end position="202"/>
    </location>
</feature>
<keyword evidence="6" id="KW-0472">Membrane</keyword>
<keyword evidence="4" id="KW-0808">Transferase</keyword>
<dbReference type="InterPro" id="IPR004358">
    <property type="entry name" value="Sig_transdc_His_kin-like_C"/>
</dbReference>
<dbReference type="InterPro" id="IPR036890">
    <property type="entry name" value="HATPase_C_sf"/>
</dbReference>
<evidence type="ECO:0000259" key="7">
    <source>
        <dbReference type="PROSITE" id="PS50109"/>
    </source>
</evidence>
<dbReference type="InterPro" id="IPR052162">
    <property type="entry name" value="Sensor_kinase/Photoreceptor"/>
</dbReference>
<dbReference type="Gene3D" id="3.30.450.20">
    <property type="entry name" value="PAS domain"/>
    <property type="match status" value="1"/>
</dbReference>
<keyword evidence="5" id="KW-0418">Kinase</keyword>
<proteinExistence type="predicted"/>
<keyword evidence="6" id="KW-1133">Transmembrane helix</keyword>
<keyword evidence="8" id="KW-0067">ATP-binding</keyword>
<dbReference type="CDD" id="cd00082">
    <property type="entry name" value="HisKA"/>
    <property type="match status" value="1"/>
</dbReference>
<dbReference type="PRINTS" id="PR00344">
    <property type="entry name" value="BCTRLSENSOR"/>
</dbReference>
<evidence type="ECO:0000256" key="3">
    <source>
        <dbReference type="ARBA" id="ARBA00022553"/>
    </source>
</evidence>
<evidence type="ECO:0000256" key="2">
    <source>
        <dbReference type="ARBA" id="ARBA00012438"/>
    </source>
</evidence>
<keyword evidence="9" id="KW-1185">Reference proteome</keyword>
<dbReference type="InterPro" id="IPR035965">
    <property type="entry name" value="PAS-like_dom_sf"/>
</dbReference>
<evidence type="ECO:0000313" key="8">
    <source>
        <dbReference type="EMBL" id="WGH75372.1"/>
    </source>
</evidence>
<dbReference type="Pfam" id="PF00512">
    <property type="entry name" value="HisKA"/>
    <property type="match status" value="1"/>
</dbReference>
<dbReference type="Pfam" id="PF02518">
    <property type="entry name" value="HATPase_c"/>
    <property type="match status" value="1"/>
</dbReference>
<dbReference type="PANTHER" id="PTHR43304:SF1">
    <property type="entry name" value="PAC DOMAIN-CONTAINING PROTEIN"/>
    <property type="match status" value="1"/>
</dbReference>
<dbReference type="SMART" id="SM00387">
    <property type="entry name" value="HATPase_c"/>
    <property type="match status" value="1"/>
</dbReference>
<organism evidence="8 9">
    <name type="scientific">Tenacibaculum tangerinum</name>
    <dbReference type="NCBI Taxonomy" id="3038772"/>
    <lineage>
        <taxon>Bacteria</taxon>
        <taxon>Pseudomonadati</taxon>
        <taxon>Bacteroidota</taxon>
        <taxon>Flavobacteriia</taxon>
        <taxon>Flavobacteriales</taxon>
        <taxon>Flavobacteriaceae</taxon>
        <taxon>Tenacibaculum</taxon>
    </lineage>
</organism>
<dbReference type="GO" id="GO:0005524">
    <property type="term" value="F:ATP binding"/>
    <property type="evidence" value="ECO:0007669"/>
    <property type="project" value="UniProtKB-KW"/>
</dbReference>
<sequence>MDYKKYLFSDTTYKVISTFTIGILLTALIISYSLFLNYKGSVEKKPDLYTKSLSLENISKNLHQLEKQYVDFLIFKKPINTDNVIDVNSNILKKLDELTVNFQNDSSCLEQLMDISSKQQQLFRFLNELDTVSISEEVAHKHLKTIIAPIESINAIQTSLISNQQIIQLKKIEDRNYSFSKIIMVCSLIAIALLLLFVYKLFIDKKRHVKINSFLENILNQTNDIVNLYTPIYDSTKKIVDFKVEYASNANKKITDTPLHKISGKYLTEVFPVFKSSGELNELIQSFTTKTPIEKITELTHNGEKTTFLTRFFPSEKDIKVILFDISKSVKYENDLSKLNYELQLSNDLLKEAEKVALMGSYIWYVKNNGIALSENVYRILEHTPYEFESSLEKLREFVHPNDLDIYDKQISNAYENNQIINFTFRVVTKSNKIKHLFTNGALHKHQNKTIIIGIIQDVSKQVAIEEKLQKRNAELTHQNVELESFNRIASHDLQEPLRKVQMYLSRLSDGDLTERNKKYVERVIDSATRMRTLINNLLSFSQINKKDEAHTLVDLNDVLQHVEDDLSMKIKEHNVRIQYDNLPLINGVEFQLHQLFNNLLANAIKYKDENKQLLIEIHSRILNRAQIDEPFVKKHNIYYQIKVIDNGIGFDNKMRDKIFEVFQRLHQKHEYSGTGIGLAICKKIVTKHQGYIQATGIKGSGSVFTIYLPA</sequence>
<evidence type="ECO:0000256" key="6">
    <source>
        <dbReference type="SAM" id="Phobius"/>
    </source>
</evidence>
<evidence type="ECO:0000256" key="4">
    <source>
        <dbReference type="ARBA" id="ARBA00022679"/>
    </source>
</evidence>
<dbReference type="InterPro" id="IPR036097">
    <property type="entry name" value="HisK_dim/P_sf"/>
</dbReference>
<accession>A0ABY8L1P8</accession>
<dbReference type="InterPro" id="IPR005467">
    <property type="entry name" value="His_kinase_dom"/>
</dbReference>
<gene>
    <name evidence="8" type="ORF">P8625_15060</name>
</gene>
<dbReference type="EMBL" id="CP122539">
    <property type="protein sequence ID" value="WGH75372.1"/>
    <property type="molecule type" value="Genomic_DNA"/>
</dbReference>
<dbReference type="Proteomes" id="UP001232001">
    <property type="component" value="Chromosome"/>
</dbReference>
<dbReference type="PANTHER" id="PTHR43304">
    <property type="entry name" value="PHYTOCHROME-LIKE PROTEIN CPH1"/>
    <property type="match status" value="1"/>
</dbReference>
<dbReference type="SUPFAM" id="SSF55785">
    <property type="entry name" value="PYP-like sensor domain (PAS domain)"/>
    <property type="match status" value="1"/>
</dbReference>
<dbReference type="SMART" id="SM00388">
    <property type="entry name" value="HisKA"/>
    <property type="match status" value="1"/>
</dbReference>
<dbReference type="EC" id="2.7.13.3" evidence="2"/>
<evidence type="ECO:0000256" key="5">
    <source>
        <dbReference type="ARBA" id="ARBA00022777"/>
    </source>
</evidence>
<keyword evidence="3" id="KW-0597">Phosphoprotein</keyword>
<name>A0ABY8L1P8_9FLAO</name>
<dbReference type="PROSITE" id="PS50109">
    <property type="entry name" value="HIS_KIN"/>
    <property type="match status" value="1"/>
</dbReference>